<dbReference type="GeneID" id="63725178"/>
<proteinExistence type="predicted"/>
<dbReference type="EMBL" id="KV878125">
    <property type="protein sequence ID" value="OJI97434.1"/>
    <property type="molecule type" value="Genomic_DNA"/>
</dbReference>
<sequence length="265" mass="29362">MGDHKAPGDKAPQAPGPVPSIQDLSGVWVLVQKRVQSTVDANITTQEKHLSSNIPLILKLQKIPWLVRKVIDSAPIHLHATQYTSTDPKTNEPRIHLDLVQRSSVNIGIGDIEDNRILDWEERPHEDYVFGSVVTRSRYVTGVGFGEDEDGKGARPDIHLSLDVGCEDGERILRFLKGEIDADGGDCDGFLVEPWPGCDSENAEGKGLWVQTLERSEKSAWTAETIWGFEMMNGERCLTTRVAAVDGKGDYQLGKCVFQLLSREC</sequence>
<evidence type="ECO:0000313" key="3">
    <source>
        <dbReference type="Proteomes" id="UP000184073"/>
    </source>
</evidence>
<evidence type="ECO:0000313" key="2">
    <source>
        <dbReference type="EMBL" id="OJI97434.1"/>
    </source>
</evidence>
<gene>
    <name evidence="2" type="ORF">ASPVEDRAFT_24394</name>
</gene>
<dbReference type="InterPro" id="IPR053037">
    <property type="entry name" value="Pericyclase_pydY-like"/>
</dbReference>
<dbReference type="RefSeq" id="XP_040663197.1">
    <property type="nucleotide sequence ID" value="XM_040809667.1"/>
</dbReference>
<dbReference type="VEuPathDB" id="FungiDB:ASPVEDRAFT_24394"/>
<dbReference type="PANTHER" id="PTHR38115">
    <property type="entry name" value="LIPOCALIN-LIKE DOMAIN-CONTAINING PROTEIN"/>
    <property type="match status" value="1"/>
</dbReference>
<protein>
    <recommendedName>
        <fullName evidence="4">Lipocalin-like domain-containing protein</fullName>
    </recommendedName>
</protein>
<dbReference type="AlphaFoldDB" id="A0A1L9P7P0"/>
<feature type="region of interest" description="Disordered" evidence="1">
    <location>
        <begin position="1"/>
        <end position="20"/>
    </location>
</feature>
<dbReference type="PANTHER" id="PTHR38115:SF1">
    <property type="entry name" value="LIPOCALIN-LIKE DOMAIN-CONTAINING PROTEIN"/>
    <property type="match status" value="1"/>
</dbReference>
<organism evidence="2 3">
    <name type="scientific">Aspergillus versicolor CBS 583.65</name>
    <dbReference type="NCBI Taxonomy" id="1036611"/>
    <lineage>
        <taxon>Eukaryota</taxon>
        <taxon>Fungi</taxon>
        <taxon>Dikarya</taxon>
        <taxon>Ascomycota</taxon>
        <taxon>Pezizomycotina</taxon>
        <taxon>Eurotiomycetes</taxon>
        <taxon>Eurotiomycetidae</taxon>
        <taxon>Eurotiales</taxon>
        <taxon>Aspergillaceae</taxon>
        <taxon>Aspergillus</taxon>
        <taxon>Aspergillus subgen. Nidulantes</taxon>
    </lineage>
</organism>
<evidence type="ECO:0008006" key="4">
    <source>
        <dbReference type="Google" id="ProtNLM"/>
    </source>
</evidence>
<reference evidence="3" key="1">
    <citation type="journal article" date="2017" name="Genome Biol.">
        <title>Comparative genomics reveals high biological diversity and specific adaptations in the industrially and medically important fungal genus Aspergillus.</title>
        <authorList>
            <person name="de Vries R.P."/>
            <person name="Riley R."/>
            <person name="Wiebenga A."/>
            <person name="Aguilar-Osorio G."/>
            <person name="Amillis S."/>
            <person name="Uchima C.A."/>
            <person name="Anderluh G."/>
            <person name="Asadollahi M."/>
            <person name="Askin M."/>
            <person name="Barry K."/>
            <person name="Battaglia E."/>
            <person name="Bayram O."/>
            <person name="Benocci T."/>
            <person name="Braus-Stromeyer S.A."/>
            <person name="Caldana C."/>
            <person name="Canovas D."/>
            <person name="Cerqueira G.C."/>
            <person name="Chen F."/>
            <person name="Chen W."/>
            <person name="Choi C."/>
            <person name="Clum A."/>
            <person name="Dos Santos R.A."/>
            <person name="Damasio A.R."/>
            <person name="Diallinas G."/>
            <person name="Emri T."/>
            <person name="Fekete E."/>
            <person name="Flipphi M."/>
            <person name="Freyberg S."/>
            <person name="Gallo A."/>
            <person name="Gournas C."/>
            <person name="Habgood R."/>
            <person name="Hainaut M."/>
            <person name="Harispe M.L."/>
            <person name="Henrissat B."/>
            <person name="Hilden K.S."/>
            <person name="Hope R."/>
            <person name="Hossain A."/>
            <person name="Karabika E."/>
            <person name="Karaffa L."/>
            <person name="Karanyi Z."/>
            <person name="Krasevec N."/>
            <person name="Kuo A."/>
            <person name="Kusch H."/>
            <person name="LaButti K."/>
            <person name="Lagendijk E.L."/>
            <person name="Lapidus A."/>
            <person name="Levasseur A."/>
            <person name="Lindquist E."/>
            <person name="Lipzen A."/>
            <person name="Logrieco A.F."/>
            <person name="MacCabe A."/>
            <person name="Maekelae M.R."/>
            <person name="Malavazi I."/>
            <person name="Melin P."/>
            <person name="Meyer V."/>
            <person name="Mielnichuk N."/>
            <person name="Miskei M."/>
            <person name="Molnar A.P."/>
            <person name="Mule G."/>
            <person name="Ngan C.Y."/>
            <person name="Orejas M."/>
            <person name="Orosz E."/>
            <person name="Ouedraogo J.P."/>
            <person name="Overkamp K.M."/>
            <person name="Park H.-S."/>
            <person name="Perrone G."/>
            <person name="Piumi F."/>
            <person name="Punt P.J."/>
            <person name="Ram A.F."/>
            <person name="Ramon A."/>
            <person name="Rauscher S."/>
            <person name="Record E."/>
            <person name="Riano-Pachon D.M."/>
            <person name="Robert V."/>
            <person name="Roehrig J."/>
            <person name="Ruller R."/>
            <person name="Salamov A."/>
            <person name="Salih N.S."/>
            <person name="Samson R.A."/>
            <person name="Sandor E."/>
            <person name="Sanguinetti M."/>
            <person name="Schuetze T."/>
            <person name="Sepcic K."/>
            <person name="Shelest E."/>
            <person name="Sherlock G."/>
            <person name="Sophianopoulou V."/>
            <person name="Squina F.M."/>
            <person name="Sun H."/>
            <person name="Susca A."/>
            <person name="Todd R.B."/>
            <person name="Tsang A."/>
            <person name="Unkles S.E."/>
            <person name="van de Wiele N."/>
            <person name="van Rossen-Uffink D."/>
            <person name="Oliveira J.V."/>
            <person name="Vesth T.C."/>
            <person name="Visser J."/>
            <person name="Yu J.-H."/>
            <person name="Zhou M."/>
            <person name="Andersen M.R."/>
            <person name="Archer D.B."/>
            <person name="Baker S.E."/>
            <person name="Benoit I."/>
            <person name="Brakhage A.A."/>
            <person name="Braus G.H."/>
            <person name="Fischer R."/>
            <person name="Frisvad J.C."/>
            <person name="Goldman G.H."/>
            <person name="Houbraken J."/>
            <person name="Oakley B."/>
            <person name="Pocsi I."/>
            <person name="Scazzocchio C."/>
            <person name="Seiboth B."/>
            <person name="vanKuyk P.A."/>
            <person name="Wortman J."/>
            <person name="Dyer P.S."/>
            <person name="Grigoriev I.V."/>
        </authorList>
    </citation>
    <scope>NUCLEOTIDE SEQUENCE [LARGE SCALE GENOMIC DNA]</scope>
    <source>
        <strain evidence="3">CBS 583.65</strain>
    </source>
</reference>
<evidence type="ECO:0000256" key="1">
    <source>
        <dbReference type="SAM" id="MobiDB-lite"/>
    </source>
</evidence>
<accession>A0A1L9P7P0</accession>
<name>A0A1L9P7P0_ASPVE</name>
<keyword evidence="3" id="KW-1185">Reference proteome</keyword>
<dbReference type="Proteomes" id="UP000184073">
    <property type="component" value="Unassembled WGS sequence"/>
</dbReference>
<dbReference type="OrthoDB" id="425354at2759"/>